<gene>
    <name evidence="2" type="ORF">FOL46_002094</name>
</gene>
<reference evidence="2 3" key="1">
    <citation type="submission" date="2020-04" db="EMBL/GenBank/DDBJ databases">
        <title>Perkinsus olseni comparative genomics.</title>
        <authorList>
            <person name="Bogema D.R."/>
        </authorList>
    </citation>
    <scope>NUCLEOTIDE SEQUENCE [LARGE SCALE GENOMIC DNA]</scope>
    <source>
        <strain evidence="2">ATCC PRA-31</strain>
    </source>
</reference>
<proteinExistence type="predicted"/>
<feature type="region of interest" description="Disordered" evidence="1">
    <location>
        <begin position="89"/>
        <end position="110"/>
    </location>
</feature>
<dbReference type="EMBL" id="JABANN010001650">
    <property type="protein sequence ID" value="KAF4649121.1"/>
    <property type="molecule type" value="Genomic_DNA"/>
</dbReference>
<dbReference type="AlphaFoldDB" id="A0A7J6KRC9"/>
<accession>A0A7J6KRC9</accession>
<dbReference type="Proteomes" id="UP000572268">
    <property type="component" value="Unassembled WGS sequence"/>
</dbReference>
<organism evidence="2 3">
    <name type="scientific">Perkinsus olseni</name>
    <name type="common">Perkinsus atlanticus</name>
    <dbReference type="NCBI Taxonomy" id="32597"/>
    <lineage>
        <taxon>Eukaryota</taxon>
        <taxon>Sar</taxon>
        <taxon>Alveolata</taxon>
        <taxon>Perkinsozoa</taxon>
        <taxon>Perkinsea</taxon>
        <taxon>Perkinsida</taxon>
        <taxon>Perkinsidae</taxon>
        <taxon>Perkinsus</taxon>
    </lineage>
</organism>
<comment type="caution">
    <text evidence="2">The sequence shown here is derived from an EMBL/GenBank/DDBJ whole genome shotgun (WGS) entry which is preliminary data.</text>
</comment>
<sequence>VQCLLSFGADPTETVRSADFPGRASSEVAPVLRLILSNEFLMEQLAQASSKVGELPSIVQKQARGLPESPYELRRSIEDAPEHARWKATRAHSFQKNSGEAMSFSPVSRE</sequence>
<evidence type="ECO:0000313" key="2">
    <source>
        <dbReference type="EMBL" id="KAF4649121.1"/>
    </source>
</evidence>
<name>A0A7J6KRC9_PEROL</name>
<evidence type="ECO:0000313" key="3">
    <source>
        <dbReference type="Proteomes" id="UP000572268"/>
    </source>
</evidence>
<feature type="non-terminal residue" evidence="2">
    <location>
        <position position="110"/>
    </location>
</feature>
<protein>
    <submittedName>
        <fullName evidence="2">Uncharacterized protein</fullName>
    </submittedName>
</protein>
<evidence type="ECO:0000256" key="1">
    <source>
        <dbReference type="SAM" id="MobiDB-lite"/>
    </source>
</evidence>